<evidence type="ECO:0000313" key="2">
    <source>
        <dbReference type="EMBL" id="STF40663.1"/>
    </source>
</evidence>
<accession>A0A376L8L5</accession>
<gene>
    <name evidence="2" type="primary">murP_2</name>
    <name evidence="2" type="ORF">NCTC7928_01228</name>
</gene>
<dbReference type="AlphaFoldDB" id="A0A376L8L5"/>
<keyword evidence="1" id="KW-0812">Transmembrane</keyword>
<evidence type="ECO:0000313" key="3">
    <source>
        <dbReference type="Proteomes" id="UP000254877"/>
    </source>
</evidence>
<dbReference type="EMBL" id="UGAB01000002">
    <property type="protein sequence ID" value="STF40663.1"/>
    <property type="molecule type" value="Genomic_DNA"/>
</dbReference>
<dbReference type="Proteomes" id="UP000254877">
    <property type="component" value="Unassembled WGS sequence"/>
</dbReference>
<dbReference type="GO" id="GO:0016740">
    <property type="term" value="F:transferase activity"/>
    <property type="evidence" value="ECO:0007669"/>
    <property type="project" value="UniProtKB-KW"/>
</dbReference>
<keyword evidence="2" id="KW-0808">Transferase</keyword>
<feature type="transmembrane region" description="Helical" evidence="1">
    <location>
        <begin position="6"/>
        <end position="28"/>
    </location>
</feature>
<keyword evidence="1" id="KW-0472">Membrane</keyword>
<name>A0A376L8L5_ECOLX</name>
<sequence>MLLTSLITLLITATLAYLIIMPLGGWLFEGMSWLFMHLEQ</sequence>
<keyword evidence="1" id="KW-1133">Transmembrane helix</keyword>
<dbReference type="EC" id="2.7.1.-" evidence="2"/>
<reference evidence="2 3" key="1">
    <citation type="submission" date="2018-06" db="EMBL/GenBank/DDBJ databases">
        <authorList>
            <consortium name="Pathogen Informatics"/>
            <person name="Doyle S."/>
        </authorList>
    </citation>
    <scope>NUCLEOTIDE SEQUENCE [LARGE SCALE GENOMIC DNA]</scope>
    <source>
        <strain evidence="2 3">NCTC7928</strain>
    </source>
</reference>
<evidence type="ECO:0000256" key="1">
    <source>
        <dbReference type="SAM" id="Phobius"/>
    </source>
</evidence>
<protein>
    <submittedName>
        <fullName evidence="2">N-acetylmuramic acid-specific PTS system EIIBC component</fullName>
        <ecNumber evidence="2">2.7.1.-</ecNumber>
    </submittedName>
</protein>
<proteinExistence type="predicted"/>
<organism evidence="2 3">
    <name type="scientific">Escherichia coli</name>
    <dbReference type="NCBI Taxonomy" id="562"/>
    <lineage>
        <taxon>Bacteria</taxon>
        <taxon>Pseudomonadati</taxon>
        <taxon>Pseudomonadota</taxon>
        <taxon>Gammaproteobacteria</taxon>
        <taxon>Enterobacterales</taxon>
        <taxon>Enterobacteriaceae</taxon>
        <taxon>Escherichia</taxon>
    </lineage>
</organism>